<sequence>MGTKREGSPLTSETLDNFQALGDSLPPTTTPDGRPIPYKRVRIHSHDDMKAAYHLACVYIEHPEVADQLEELVLYNDSCTNSYGLTGSDETSRNGKPAFSEKTHDALVKHISSLGLSDESTASMTGVLSWVKECLNSPDSKDDITRDANVLAQTLTVAILSLCKHIKTLQIGSVSPYFDELPPLDEYIVKSNYGAIPHPGLQELETVNFFPGGFLDGRDYDGVFPLDIMDCFHKLPALKTFSMSAVDESDNNERFLFPPGTGTFSKLHFTHVGLTSTGICTMIRAVKSLKEFKIKFGGLWTIDGSSTSLHPSVMGACLAEHKTTLHTLDFDVKDGDLSYDNPSDSEDEDDEEDDDDDDDGRVKEKELYDVDTNEYTHPIGGKQKFRGPLRPKEVTDTRKLQTKGIGSLNEFDALTHLSISPNALLDIDRNHDSNEDTAARLVDILPPNLQSLCFYGYEKGKNEQLDDQMKELKDMATSSFPTLVNIKGVDELIPAGDVGAKQSRAKNGDNESDEEDDEDEDEDGEEELWDRPDPSKDIGWIKA</sequence>
<feature type="compositionally biased region" description="Acidic residues" evidence="1">
    <location>
        <begin position="510"/>
        <end position="528"/>
    </location>
</feature>
<feature type="region of interest" description="Disordered" evidence="1">
    <location>
        <begin position="18"/>
        <end position="37"/>
    </location>
</feature>
<feature type="region of interest" description="Disordered" evidence="1">
    <location>
        <begin position="335"/>
        <end position="367"/>
    </location>
</feature>
<dbReference type="AlphaFoldDB" id="A0A8K0TC09"/>
<organism evidence="3 4">
    <name type="scientific">Plectosphaerella cucumerina</name>
    <dbReference type="NCBI Taxonomy" id="40658"/>
    <lineage>
        <taxon>Eukaryota</taxon>
        <taxon>Fungi</taxon>
        <taxon>Dikarya</taxon>
        <taxon>Ascomycota</taxon>
        <taxon>Pezizomycotina</taxon>
        <taxon>Sordariomycetes</taxon>
        <taxon>Hypocreomycetidae</taxon>
        <taxon>Glomerellales</taxon>
        <taxon>Plectosphaerellaceae</taxon>
        <taxon>Plectosphaerella</taxon>
    </lineage>
</organism>
<evidence type="ECO:0000256" key="1">
    <source>
        <dbReference type="SAM" id="MobiDB-lite"/>
    </source>
</evidence>
<evidence type="ECO:0000313" key="4">
    <source>
        <dbReference type="Proteomes" id="UP000813385"/>
    </source>
</evidence>
<dbReference type="InterPro" id="IPR056867">
    <property type="entry name" value="LRR_15"/>
</dbReference>
<comment type="caution">
    <text evidence="3">The sequence shown here is derived from an EMBL/GenBank/DDBJ whole genome shotgun (WGS) entry which is preliminary data.</text>
</comment>
<protein>
    <recommendedName>
        <fullName evidence="2">Leucine-rich repeat domain-containing protein</fullName>
    </recommendedName>
</protein>
<dbReference type="EMBL" id="JAGPXD010000006">
    <property type="protein sequence ID" value="KAH7349677.1"/>
    <property type="molecule type" value="Genomic_DNA"/>
</dbReference>
<name>A0A8K0TC09_9PEZI</name>
<feature type="compositionally biased region" description="Acidic residues" evidence="1">
    <location>
        <begin position="343"/>
        <end position="359"/>
    </location>
</feature>
<reference evidence="3" key="1">
    <citation type="journal article" date="2021" name="Nat. Commun.">
        <title>Genetic determinants of endophytism in the Arabidopsis root mycobiome.</title>
        <authorList>
            <person name="Mesny F."/>
            <person name="Miyauchi S."/>
            <person name="Thiergart T."/>
            <person name="Pickel B."/>
            <person name="Atanasova L."/>
            <person name="Karlsson M."/>
            <person name="Huettel B."/>
            <person name="Barry K.W."/>
            <person name="Haridas S."/>
            <person name="Chen C."/>
            <person name="Bauer D."/>
            <person name="Andreopoulos W."/>
            <person name="Pangilinan J."/>
            <person name="LaButti K."/>
            <person name="Riley R."/>
            <person name="Lipzen A."/>
            <person name="Clum A."/>
            <person name="Drula E."/>
            <person name="Henrissat B."/>
            <person name="Kohler A."/>
            <person name="Grigoriev I.V."/>
            <person name="Martin F.M."/>
            <person name="Hacquard S."/>
        </authorList>
    </citation>
    <scope>NUCLEOTIDE SEQUENCE</scope>
    <source>
        <strain evidence="3">MPI-CAGE-AT-0016</strain>
    </source>
</reference>
<evidence type="ECO:0000313" key="3">
    <source>
        <dbReference type="EMBL" id="KAH7349677.1"/>
    </source>
</evidence>
<evidence type="ECO:0000259" key="2">
    <source>
        <dbReference type="Pfam" id="PF24969"/>
    </source>
</evidence>
<proteinExistence type="predicted"/>
<accession>A0A8K0TC09</accession>
<feature type="region of interest" description="Disordered" evidence="1">
    <location>
        <begin position="494"/>
        <end position="543"/>
    </location>
</feature>
<dbReference type="Pfam" id="PF24969">
    <property type="entry name" value="LRR_15"/>
    <property type="match status" value="1"/>
</dbReference>
<gene>
    <name evidence="3" type="ORF">B0T11DRAFT_133788</name>
</gene>
<keyword evidence="4" id="KW-1185">Reference proteome</keyword>
<dbReference type="Proteomes" id="UP000813385">
    <property type="component" value="Unassembled WGS sequence"/>
</dbReference>
<feature type="domain" description="Leucine-rich repeat" evidence="2">
    <location>
        <begin position="396"/>
        <end position="488"/>
    </location>
</feature>
<dbReference type="OrthoDB" id="2520703at2759"/>